<dbReference type="GO" id="GO:0005509">
    <property type="term" value="F:calcium ion binding"/>
    <property type="evidence" value="ECO:0007669"/>
    <property type="project" value="InterPro"/>
</dbReference>
<dbReference type="Pfam" id="PF20989">
    <property type="entry name" value="Sarcoglycan_2_C"/>
    <property type="match status" value="1"/>
</dbReference>
<dbReference type="InterPro" id="IPR048347">
    <property type="entry name" value="Sarcoglycan_C"/>
</dbReference>
<feature type="transmembrane region" description="Helical" evidence="4">
    <location>
        <begin position="390"/>
        <end position="413"/>
    </location>
</feature>
<dbReference type="SUPFAM" id="SSF49313">
    <property type="entry name" value="Cadherin-like"/>
    <property type="match status" value="1"/>
</dbReference>
<keyword evidence="4" id="KW-0812">Transmembrane</keyword>
<comment type="caution">
    <text evidence="7">The sequence shown here is derived from an EMBL/GenBank/DDBJ whole genome shotgun (WGS) entry which is preliminary data.</text>
</comment>
<dbReference type="InterPro" id="IPR015919">
    <property type="entry name" value="Cadherin-like_sf"/>
</dbReference>
<dbReference type="InterPro" id="IPR008908">
    <property type="entry name" value="Sarcoglycan_alpha/epsilon"/>
</dbReference>
<proteinExistence type="predicted"/>
<dbReference type="Pfam" id="PF05510">
    <property type="entry name" value="Sarcoglycan_2"/>
    <property type="match status" value="1"/>
</dbReference>
<organism evidence="7 8">
    <name type="scientific">Etheostoma spectabile</name>
    <name type="common">orangethroat darter</name>
    <dbReference type="NCBI Taxonomy" id="54343"/>
    <lineage>
        <taxon>Eukaryota</taxon>
        <taxon>Metazoa</taxon>
        <taxon>Chordata</taxon>
        <taxon>Craniata</taxon>
        <taxon>Vertebrata</taxon>
        <taxon>Euteleostomi</taxon>
        <taxon>Actinopterygii</taxon>
        <taxon>Neopterygii</taxon>
        <taxon>Teleostei</taxon>
        <taxon>Neoteleostei</taxon>
        <taxon>Acanthomorphata</taxon>
        <taxon>Eupercaria</taxon>
        <taxon>Perciformes</taxon>
        <taxon>Percoidei</taxon>
        <taxon>Percidae</taxon>
        <taxon>Etheostomatinae</taxon>
        <taxon>Etheostoma</taxon>
    </lineage>
</organism>
<evidence type="ECO:0000259" key="6">
    <source>
        <dbReference type="Pfam" id="PF20989"/>
    </source>
</evidence>
<evidence type="ECO:0000259" key="5">
    <source>
        <dbReference type="Pfam" id="PF05510"/>
    </source>
</evidence>
<keyword evidence="4" id="KW-1133">Transmembrane helix</keyword>
<comment type="subcellular location">
    <subcellularLocation>
        <location evidence="1">Membrane</location>
    </subcellularLocation>
</comment>
<dbReference type="PANTHER" id="PTHR10132:SF16">
    <property type="entry name" value="ALPHA-SARCOGLYCAN"/>
    <property type="match status" value="1"/>
</dbReference>
<feature type="region of interest" description="Disordered" evidence="3">
    <location>
        <begin position="357"/>
        <end position="381"/>
    </location>
</feature>
<keyword evidence="2 4" id="KW-0472">Membrane</keyword>
<name>A0A5J5CI18_9PERO</name>
<feature type="region of interest" description="Disordered" evidence="3">
    <location>
        <begin position="1"/>
        <end position="34"/>
    </location>
</feature>
<dbReference type="EMBL" id="VOFY01000021">
    <property type="protein sequence ID" value="KAA8581327.1"/>
    <property type="molecule type" value="Genomic_DNA"/>
</dbReference>
<feature type="domain" description="Sarcoglycan alpha/epsilon N-terminal" evidence="5">
    <location>
        <begin position="126"/>
        <end position="222"/>
    </location>
</feature>
<feature type="domain" description="Sarcoglycan alpha/epsilon second" evidence="6">
    <location>
        <begin position="230"/>
        <end position="350"/>
    </location>
</feature>
<dbReference type="InterPro" id="IPR048346">
    <property type="entry name" value="Sarcoglycan_N"/>
</dbReference>
<evidence type="ECO:0000256" key="3">
    <source>
        <dbReference type="SAM" id="MobiDB-lite"/>
    </source>
</evidence>
<evidence type="ECO:0000256" key="2">
    <source>
        <dbReference type="ARBA" id="ARBA00023136"/>
    </source>
</evidence>
<reference evidence="7 8" key="1">
    <citation type="submission" date="2019-08" db="EMBL/GenBank/DDBJ databases">
        <title>A chromosome-level genome assembly, high-density linkage maps, and genome scans reveal the genomic architecture of hybrid incompatibilities underlying speciation via character displacement in darters (Percidae: Etheostominae).</title>
        <authorList>
            <person name="Moran R.L."/>
            <person name="Catchen J.M."/>
            <person name="Fuller R.C."/>
        </authorList>
    </citation>
    <scope>NUCLEOTIDE SEQUENCE [LARGE SCALE GENOMIC DNA]</scope>
    <source>
        <strain evidence="7">EspeVRDwgs_2016</strain>
        <tissue evidence="7">Muscle</tissue>
    </source>
</reference>
<dbReference type="GO" id="GO:0016012">
    <property type="term" value="C:sarcoglycan complex"/>
    <property type="evidence" value="ECO:0007669"/>
    <property type="project" value="InterPro"/>
</dbReference>
<evidence type="ECO:0008006" key="9">
    <source>
        <dbReference type="Google" id="ProtNLM"/>
    </source>
</evidence>
<protein>
    <recommendedName>
        <fullName evidence="9">Dystroglycan-type cadherin-like domain-containing protein</fullName>
    </recommendedName>
</protein>
<evidence type="ECO:0000313" key="7">
    <source>
        <dbReference type="EMBL" id="KAA8581327.1"/>
    </source>
</evidence>
<accession>A0A5J5CI18</accession>
<evidence type="ECO:0000256" key="4">
    <source>
        <dbReference type="SAM" id="Phobius"/>
    </source>
</evidence>
<gene>
    <name evidence="7" type="ORF">FQN60_002908</name>
</gene>
<evidence type="ECO:0000256" key="1">
    <source>
        <dbReference type="ARBA" id="ARBA00004370"/>
    </source>
</evidence>
<sequence length="498" mass="55779">MSPFSTPGGKSVLSTSSRSKRCGAQTRPADGEKQKQQIVLKACLHPLQFSSNATEKRQSAAAWRSEPLGPSARPCLLQYVLTKQDGRLQELGLLFNRQINPWVFILHFPTVCAVSFLGATAEIKVTIPVGRLFTYELLRETFQNDFEPLSKLYAGRLYDDPMVFKCNRQNFPDLPEWLRFTQRHPYDNGFLYGTPTSPGKSIIEIYAINKRSYEAARHILVIKATAEKMLPYQAEFFIKLREIEKVLPSSVQDEIKQDLQKLWQTEALEIVNITNALDRGGRVPLPLAGHFEGVYVKVGSEQYFSQCLLSVMTAEHQKQCATGAKVKVPGGCNFCNIPSNCITWCKTELIDLTTQEPAPPAPTMGSGILEDGGDFDPPESPPRRDFLPDYIVTVIVPLILAIILCLLLAYIMFGRREGVEKRNAKTNQIQLYHHHTIHGNSDELRNMAGERGAPPPLSTLPMFNSRTGDRAPPLQSDSPTIPLIMAQHDPYSDTLPRK</sequence>
<dbReference type="PANTHER" id="PTHR10132">
    <property type="entry name" value="ALPHA-/EPSILON-SARCOGLYCAN FAMILY MEMBER"/>
    <property type="match status" value="1"/>
</dbReference>
<evidence type="ECO:0000313" key="8">
    <source>
        <dbReference type="Proteomes" id="UP000327493"/>
    </source>
</evidence>
<dbReference type="AlphaFoldDB" id="A0A5J5CI18"/>
<dbReference type="Proteomes" id="UP000327493">
    <property type="component" value="Chromosome 21"/>
</dbReference>
<keyword evidence="8" id="KW-1185">Reference proteome</keyword>